<sequence length="311" mass="32866">MRILVVGAGGTGGYFGGRLLQAGADVTFLVRAGRAASLARNGLVIRSARGDVDLPAPPVVTADALRENFDLILLSCKAYDLESAMDAFAAAVGPQTAILPLLNGMRHLDALDARFGAAHVLGGQCAISAALGSEGEILHLNDAHTLTFGERDGVRTARAEAIEAVFAKANFDTRHSSVILQEMWEKWIFIATLAGITCLMRAAIGDIVAAGNADLAAALFDECAVIAERNGFPPRAAMIERSRAMLTAAGSPFTASMLRDIERGGRIEADHVVGDLLDRGEPHRGGALLRIAYAHLKSYEARRTREAVVPA</sequence>
<dbReference type="RefSeq" id="WP_235704844.1">
    <property type="nucleotide sequence ID" value="NZ_JAKGBZ010000026.1"/>
</dbReference>
<dbReference type="PANTHER" id="PTHR21708">
    <property type="entry name" value="PROBABLE 2-DEHYDROPANTOATE 2-REDUCTASE"/>
    <property type="match status" value="1"/>
</dbReference>
<reference evidence="13 14" key="1">
    <citation type="submission" date="2022-01" db="EMBL/GenBank/DDBJ databases">
        <authorList>
            <person name="Won M."/>
            <person name="Kim S.-J."/>
            <person name="Kwon S.-W."/>
        </authorList>
    </citation>
    <scope>NUCLEOTIDE SEQUENCE [LARGE SCALE GENOMIC DNA]</scope>
    <source>
        <strain evidence="13 14">KCTC 23505</strain>
    </source>
</reference>
<dbReference type="InterPro" id="IPR013328">
    <property type="entry name" value="6PGD_dom2"/>
</dbReference>
<evidence type="ECO:0000256" key="9">
    <source>
        <dbReference type="ARBA" id="ARBA00048793"/>
    </source>
</evidence>
<evidence type="ECO:0000259" key="11">
    <source>
        <dbReference type="Pfam" id="PF02558"/>
    </source>
</evidence>
<evidence type="ECO:0000259" key="12">
    <source>
        <dbReference type="Pfam" id="PF08546"/>
    </source>
</evidence>
<dbReference type="Pfam" id="PF02558">
    <property type="entry name" value="ApbA"/>
    <property type="match status" value="1"/>
</dbReference>
<keyword evidence="14" id="KW-1185">Reference proteome</keyword>
<evidence type="ECO:0000313" key="13">
    <source>
        <dbReference type="EMBL" id="MCF3947593.1"/>
    </source>
</evidence>
<feature type="domain" description="Ketopantoate reductase N-terminal" evidence="11">
    <location>
        <begin position="3"/>
        <end position="152"/>
    </location>
</feature>
<gene>
    <name evidence="13" type="primary">panE</name>
    <name evidence="13" type="ORF">L2A60_12990</name>
</gene>
<evidence type="ECO:0000256" key="4">
    <source>
        <dbReference type="ARBA" id="ARBA00019465"/>
    </source>
</evidence>
<dbReference type="InterPro" id="IPR013332">
    <property type="entry name" value="KPR_N"/>
</dbReference>
<dbReference type="Gene3D" id="1.10.1040.10">
    <property type="entry name" value="N-(1-d-carboxylethyl)-l-norvaline Dehydrogenase, domain 2"/>
    <property type="match status" value="1"/>
</dbReference>
<dbReference type="InterPro" id="IPR003710">
    <property type="entry name" value="ApbA"/>
</dbReference>
<dbReference type="InterPro" id="IPR008927">
    <property type="entry name" value="6-PGluconate_DH-like_C_sf"/>
</dbReference>
<keyword evidence="7 10" id="KW-0560">Oxidoreductase</keyword>
<feature type="domain" description="Ketopantoate reductase C-terminal" evidence="12">
    <location>
        <begin position="179"/>
        <end position="283"/>
    </location>
</feature>
<dbReference type="Gene3D" id="3.40.50.720">
    <property type="entry name" value="NAD(P)-binding Rossmann-like Domain"/>
    <property type="match status" value="1"/>
</dbReference>
<dbReference type="EMBL" id="JAKGBZ010000026">
    <property type="protein sequence ID" value="MCF3947593.1"/>
    <property type="molecule type" value="Genomic_DNA"/>
</dbReference>
<dbReference type="EC" id="1.1.1.169" evidence="3 10"/>
<dbReference type="Pfam" id="PF08546">
    <property type="entry name" value="ApbA_C"/>
    <property type="match status" value="1"/>
</dbReference>
<dbReference type="InterPro" id="IPR036291">
    <property type="entry name" value="NAD(P)-bd_dom_sf"/>
</dbReference>
<comment type="pathway">
    <text evidence="1 10">Cofactor biosynthesis; (R)-pantothenate biosynthesis; (R)-pantoate from 3-methyl-2-oxobutanoate: step 2/2.</text>
</comment>
<dbReference type="Proteomes" id="UP001521209">
    <property type="component" value="Unassembled WGS sequence"/>
</dbReference>
<comment type="catalytic activity">
    <reaction evidence="9 10">
        <text>(R)-pantoate + NADP(+) = 2-dehydropantoate + NADPH + H(+)</text>
        <dbReference type="Rhea" id="RHEA:16233"/>
        <dbReference type="ChEBI" id="CHEBI:11561"/>
        <dbReference type="ChEBI" id="CHEBI:15378"/>
        <dbReference type="ChEBI" id="CHEBI:15980"/>
        <dbReference type="ChEBI" id="CHEBI:57783"/>
        <dbReference type="ChEBI" id="CHEBI:58349"/>
        <dbReference type="EC" id="1.1.1.169"/>
    </reaction>
</comment>
<evidence type="ECO:0000256" key="8">
    <source>
        <dbReference type="ARBA" id="ARBA00032024"/>
    </source>
</evidence>
<dbReference type="NCBIfam" id="TIGR00745">
    <property type="entry name" value="apbA_panE"/>
    <property type="match status" value="1"/>
</dbReference>
<evidence type="ECO:0000256" key="7">
    <source>
        <dbReference type="ARBA" id="ARBA00023002"/>
    </source>
</evidence>
<comment type="function">
    <text evidence="10">Catalyzes the NADPH-dependent reduction of ketopantoate into pantoic acid.</text>
</comment>
<evidence type="ECO:0000256" key="10">
    <source>
        <dbReference type="RuleBase" id="RU362068"/>
    </source>
</evidence>
<organism evidence="13 14">
    <name type="scientific">Acidiphilium iwatense</name>
    <dbReference type="NCBI Taxonomy" id="768198"/>
    <lineage>
        <taxon>Bacteria</taxon>
        <taxon>Pseudomonadati</taxon>
        <taxon>Pseudomonadota</taxon>
        <taxon>Alphaproteobacteria</taxon>
        <taxon>Acetobacterales</taxon>
        <taxon>Acidocellaceae</taxon>
        <taxon>Acidiphilium</taxon>
    </lineage>
</organism>
<name>A0ABS9DY30_9PROT</name>
<comment type="caution">
    <text evidence="13">The sequence shown here is derived from an EMBL/GenBank/DDBJ whole genome shotgun (WGS) entry which is preliminary data.</text>
</comment>
<proteinExistence type="inferred from homology"/>
<protein>
    <recommendedName>
        <fullName evidence="4 10">2-dehydropantoate 2-reductase</fullName>
        <ecNumber evidence="3 10">1.1.1.169</ecNumber>
    </recommendedName>
    <alternativeName>
        <fullName evidence="8 10">Ketopantoate reductase</fullName>
    </alternativeName>
</protein>
<dbReference type="PANTHER" id="PTHR21708:SF26">
    <property type="entry name" value="2-DEHYDROPANTOATE 2-REDUCTASE"/>
    <property type="match status" value="1"/>
</dbReference>
<evidence type="ECO:0000256" key="3">
    <source>
        <dbReference type="ARBA" id="ARBA00013014"/>
    </source>
</evidence>
<dbReference type="SUPFAM" id="SSF51735">
    <property type="entry name" value="NAD(P)-binding Rossmann-fold domains"/>
    <property type="match status" value="1"/>
</dbReference>
<keyword evidence="5 10" id="KW-0566">Pantothenate biosynthesis</keyword>
<evidence type="ECO:0000256" key="2">
    <source>
        <dbReference type="ARBA" id="ARBA00007870"/>
    </source>
</evidence>
<accession>A0ABS9DY30</accession>
<evidence type="ECO:0000256" key="1">
    <source>
        <dbReference type="ARBA" id="ARBA00004994"/>
    </source>
</evidence>
<dbReference type="NCBIfam" id="NF005094">
    <property type="entry name" value="PRK06522.2-5"/>
    <property type="match status" value="1"/>
</dbReference>
<dbReference type="InterPro" id="IPR013752">
    <property type="entry name" value="KPA_reductase"/>
</dbReference>
<evidence type="ECO:0000313" key="14">
    <source>
        <dbReference type="Proteomes" id="UP001521209"/>
    </source>
</evidence>
<dbReference type="InterPro" id="IPR051402">
    <property type="entry name" value="KPR-Related"/>
</dbReference>
<keyword evidence="6 10" id="KW-0521">NADP</keyword>
<dbReference type="SUPFAM" id="SSF48179">
    <property type="entry name" value="6-phosphogluconate dehydrogenase C-terminal domain-like"/>
    <property type="match status" value="1"/>
</dbReference>
<evidence type="ECO:0000256" key="5">
    <source>
        <dbReference type="ARBA" id="ARBA00022655"/>
    </source>
</evidence>
<dbReference type="GO" id="GO:0008677">
    <property type="term" value="F:2-dehydropantoate 2-reductase activity"/>
    <property type="evidence" value="ECO:0007669"/>
    <property type="project" value="UniProtKB-EC"/>
</dbReference>
<comment type="similarity">
    <text evidence="2 10">Belongs to the ketopantoate reductase family.</text>
</comment>
<evidence type="ECO:0000256" key="6">
    <source>
        <dbReference type="ARBA" id="ARBA00022857"/>
    </source>
</evidence>